<dbReference type="GO" id="GO:0004721">
    <property type="term" value="F:phosphoprotein phosphatase activity"/>
    <property type="evidence" value="ECO:0007669"/>
    <property type="project" value="InterPro"/>
</dbReference>
<dbReference type="Pfam" id="PF13350">
    <property type="entry name" value="Y_phosphatase3"/>
    <property type="match status" value="1"/>
</dbReference>
<dbReference type="EMBL" id="CP065628">
    <property type="protein sequence ID" value="QPR30544.1"/>
    <property type="molecule type" value="Genomic_DNA"/>
</dbReference>
<comment type="similarity">
    <text evidence="1">Belongs to the protein-tyrosine phosphatase family.</text>
</comment>
<dbReference type="EMBL" id="CP066023">
    <property type="protein sequence ID" value="QQB82380.1"/>
    <property type="molecule type" value="Genomic_DNA"/>
</dbReference>
<proteinExistence type="inferred from homology"/>
<dbReference type="InterPro" id="IPR026893">
    <property type="entry name" value="Tyr/Ser_Pase_IphP-type"/>
</dbReference>
<evidence type="ECO:0000313" key="7">
    <source>
        <dbReference type="Proteomes" id="UP000595198"/>
    </source>
</evidence>
<dbReference type="PANTHER" id="PTHR31126:SF1">
    <property type="entry name" value="TYROSINE SPECIFIC PROTEIN PHOSPHATASES DOMAIN-CONTAINING PROTEIN"/>
    <property type="match status" value="1"/>
</dbReference>
<dbReference type="Proteomes" id="UP000595198">
    <property type="component" value="Chromosome"/>
</dbReference>
<feature type="region of interest" description="Disordered" evidence="2">
    <location>
        <begin position="53"/>
        <end position="98"/>
    </location>
</feature>
<evidence type="ECO:0000313" key="5">
    <source>
        <dbReference type="EMBL" id="QQB82380.1"/>
    </source>
</evidence>
<accession>A0AB37G8K0</accession>
<evidence type="ECO:0000256" key="1">
    <source>
        <dbReference type="ARBA" id="ARBA00009580"/>
    </source>
</evidence>
<protein>
    <submittedName>
        <fullName evidence="4">Tyrosine-protein phosphatase</fullName>
    </submittedName>
</protein>
<dbReference type="PROSITE" id="PS00383">
    <property type="entry name" value="TYR_PHOSPHATASE_1"/>
    <property type="match status" value="1"/>
</dbReference>
<keyword evidence="7" id="KW-1185">Reference proteome</keyword>
<dbReference type="Gene3D" id="3.90.190.10">
    <property type="entry name" value="Protein tyrosine phosphatase superfamily"/>
    <property type="match status" value="1"/>
</dbReference>
<feature type="signal peptide" evidence="3">
    <location>
        <begin position="1"/>
        <end position="36"/>
    </location>
</feature>
<dbReference type="AlphaFoldDB" id="A0AB37G8K0"/>
<reference evidence="6 7" key="1">
    <citation type="submission" date="2020-12" db="EMBL/GenBank/DDBJ databases">
        <title>FDA dAtabase for Regulatory Grade micrObial Sequences (FDA-ARGOS): Supporting development and validation of Infectious Disease Dx tests.</title>
        <authorList>
            <person name="Sproer C."/>
            <person name="Gronow S."/>
            <person name="Severitt S."/>
            <person name="Schroder I."/>
            <person name="Tallon L."/>
            <person name="Sadzewicz L."/>
            <person name="Zhao X."/>
            <person name="Boylan J."/>
            <person name="Ott S."/>
            <person name="Bowen H."/>
            <person name="Vavikolanu K."/>
            <person name="Mehta A."/>
            <person name="Aluvathingal J."/>
            <person name="Nadendla S."/>
            <person name="Lowell S."/>
            <person name="Myers T."/>
            <person name="Yan Y."/>
            <person name="Sichtig H."/>
        </authorList>
    </citation>
    <scope>NUCLEOTIDE SEQUENCE [LARGE SCALE GENOMIC DNA]</scope>
    <source>
        <strain evidence="4 6">FDAARGOS_938</strain>
        <strain evidence="5 7">FDAARGOS_991</strain>
    </source>
</reference>
<dbReference type="InterPro" id="IPR016130">
    <property type="entry name" value="Tyr_Pase_AS"/>
</dbReference>
<keyword evidence="3" id="KW-0732">Signal</keyword>
<evidence type="ECO:0000313" key="4">
    <source>
        <dbReference type="EMBL" id="QPR30544.1"/>
    </source>
</evidence>
<organism evidence="4 6">
    <name type="scientific">Corynebacterium amycolatum</name>
    <dbReference type="NCBI Taxonomy" id="43765"/>
    <lineage>
        <taxon>Bacteria</taxon>
        <taxon>Bacillati</taxon>
        <taxon>Actinomycetota</taxon>
        <taxon>Actinomycetes</taxon>
        <taxon>Mycobacteriales</taxon>
        <taxon>Corynebacteriaceae</taxon>
        <taxon>Corynebacterium</taxon>
    </lineage>
</organism>
<evidence type="ECO:0000313" key="6">
    <source>
        <dbReference type="Proteomes" id="UP000594774"/>
    </source>
</evidence>
<dbReference type="Proteomes" id="UP000594774">
    <property type="component" value="Chromosome"/>
</dbReference>
<feature type="chain" id="PRO_5044212856" evidence="3">
    <location>
        <begin position="37"/>
        <end position="334"/>
    </location>
</feature>
<feature type="compositionally biased region" description="Low complexity" evidence="2">
    <location>
        <begin position="61"/>
        <end position="73"/>
    </location>
</feature>
<dbReference type="InterPro" id="IPR029021">
    <property type="entry name" value="Prot-tyrosine_phosphatase-like"/>
</dbReference>
<dbReference type="RefSeq" id="WP_197914573.1">
    <property type="nucleotide sequence ID" value="NZ_CP065628.1"/>
</dbReference>
<sequence length="334" mass="36159">MNTTNLNRANHRAKAAALTAALLLPLATISPSPASATPDTSLLKAVTTGISATETQIDGRTTTATAPTGSPAPIESGSRSSLSNFRDVAGSSANPVMTEDGRHIRHGLAYRSNALREPSDEDLARMTQAGVTRVVDLRNIKERNEAPDVLPDSVTYQVADIIDVRNGLGFVKSPVATTGEQLYSHAPEFYEAAGESIKAHDAEIFDDEVKYFGQLLGYELMITGEAPRTAWKDLLQALAYEDGAVVFHCSAGKDRTGLGAAFLLDILGVSYEAIEQDFLASNAYLNRKNAVDKEWLKMSWDAIEENYGTFDNFVRDGIGLSDADINQLRQKYLV</sequence>
<gene>
    <name evidence="4" type="ORF">I6G95_10140</name>
    <name evidence="5" type="ORF">I6H48_10700</name>
</gene>
<evidence type="ECO:0000256" key="3">
    <source>
        <dbReference type="SAM" id="SignalP"/>
    </source>
</evidence>
<dbReference type="SUPFAM" id="SSF52799">
    <property type="entry name" value="(Phosphotyrosine protein) phosphatases II"/>
    <property type="match status" value="1"/>
</dbReference>
<name>A0AB37G8K0_CORAY</name>
<evidence type="ECO:0000256" key="2">
    <source>
        <dbReference type="SAM" id="MobiDB-lite"/>
    </source>
</evidence>
<dbReference type="PANTHER" id="PTHR31126">
    <property type="entry name" value="TYROSINE-PROTEIN PHOSPHATASE"/>
    <property type="match status" value="1"/>
</dbReference>